<feature type="domain" description="PIN" evidence="9">
    <location>
        <begin position="1"/>
        <end position="112"/>
    </location>
</feature>
<sequence>MLFDTDVLIWALRGNPKAAAVIDGAEDRFISAVTYMELIQGARNKAEQKLIKDFLSSLGFQTVPIDENISLRATVFMEEFCLKSGMGLADALIFATACEHTMTLCSANKKHYKEIASLTAKEFRP</sequence>
<feature type="binding site" evidence="8">
    <location>
        <position position="90"/>
    </location>
    <ligand>
        <name>Mg(2+)</name>
        <dbReference type="ChEBI" id="CHEBI:18420"/>
    </ligand>
</feature>
<evidence type="ECO:0000313" key="10">
    <source>
        <dbReference type="EMBL" id="PVY30966.1"/>
    </source>
</evidence>
<dbReference type="GO" id="GO:0000287">
    <property type="term" value="F:magnesium ion binding"/>
    <property type="evidence" value="ECO:0007669"/>
    <property type="project" value="UniProtKB-UniRule"/>
</dbReference>
<dbReference type="Gene3D" id="3.40.50.1010">
    <property type="entry name" value="5'-nuclease"/>
    <property type="match status" value="1"/>
</dbReference>
<keyword evidence="4 8" id="KW-0479">Metal-binding</keyword>
<dbReference type="EC" id="3.1.-.-" evidence="8"/>
<dbReference type="PANTHER" id="PTHR33653:SF1">
    <property type="entry name" value="RIBONUCLEASE VAPC2"/>
    <property type="match status" value="1"/>
</dbReference>
<evidence type="ECO:0000256" key="4">
    <source>
        <dbReference type="ARBA" id="ARBA00022723"/>
    </source>
</evidence>
<dbReference type="InterPro" id="IPR050556">
    <property type="entry name" value="Type_II_TA_system_RNase"/>
</dbReference>
<dbReference type="InterPro" id="IPR029060">
    <property type="entry name" value="PIN-like_dom_sf"/>
</dbReference>
<dbReference type="GO" id="GO:0016787">
    <property type="term" value="F:hydrolase activity"/>
    <property type="evidence" value="ECO:0007669"/>
    <property type="project" value="UniProtKB-KW"/>
</dbReference>
<dbReference type="Pfam" id="PF01850">
    <property type="entry name" value="PIN"/>
    <property type="match status" value="1"/>
</dbReference>
<proteinExistence type="inferred from homology"/>
<dbReference type="InterPro" id="IPR022907">
    <property type="entry name" value="VapC_family"/>
</dbReference>
<dbReference type="SUPFAM" id="SSF88723">
    <property type="entry name" value="PIN domain-like"/>
    <property type="match status" value="1"/>
</dbReference>
<comment type="caution">
    <text evidence="10">The sequence shown here is derived from an EMBL/GenBank/DDBJ whole genome shotgun (WGS) entry which is preliminary data.</text>
</comment>
<accession>A0A2U1A9Z1</accession>
<protein>
    <recommendedName>
        <fullName evidence="8">Ribonuclease VapC</fullName>
        <shortName evidence="8">RNase VapC</shortName>
        <ecNumber evidence="8">3.1.-.-</ecNumber>
    </recommendedName>
    <alternativeName>
        <fullName evidence="8">Toxin VapC</fullName>
    </alternativeName>
</protein>
<dbReference type="HAMAP" id="MF_00265">
    <property type="entry name" value="VapC_Nob1"/>
    <property type="match status" value="1"/>
</dbReference>
<evidence type="ECO:0000256" key="3">
    <source>
        <dbReference type="ARBA" id="ARBA00022722"/>
    </source>
</evidence>
<keyword evidence="5 8" id="KW-0378">Hydrolase</keyword>
<dbReference type="GeneID" id="78297342"/>
<name>A0A2U1A9Z1_9BACT</name>
<keyword evidence="6 8" id="KW-0460">Magnesium</keyword>
<evidence type="ECO:0000256" key="1">
    <source>
        <dbReference type="ARBA" id="ARBA00001946"/>
    </source>
</evidence>
<keyword evidence="11" id="KW-1185">Reference proteome</keyword>
<evidence type="ECO:0000256" key="6">
    <source>
        <dbReference type="ARBA" id="ARBA00022842"/>
    </source>
</evidence>
<evidence type="ECO:0000256" key="5">
    <source>
        <dbReference type="ARBA" id="ARBA00022801"/>
    </source>
</evidence>
<reference evidence="10 11" key="1">
    <citation type="submission" date="2018-04" db="EMBL/GenBank/DDBJ databases">
        <title>Genomic Encyclopedia of Type Strains, Phase IV (KMG-IV): sequencing the most valuable type-strain genomes for metagenomic binning, comparative biology and taxonomic classification.</title>
        <authorList>
            <person name="Goeker M."/>
        </authorList>
    </citation>
    <scope>NUCLEOTIDE SEQUENCE [LARGE SCALE GENOMIC DNA]</scope>
    <source>
        <strain evidence="10 11">DSM 14823</strain>
    </source>
</reference>
<dbReference type="GO" id="GO:0090729">
    <property type="term" value="F:toxin activity"/>
    <property type="evidence" value="ECO:0007669"/>
    <property type="project" value="UniProtKB-KW"/>
</dbReference>
<evidence type="ECO:0000313" key="11">
    <source>
        <dbReference type="Proteomes" id="UP000245959"/>
    </source>
</evidence>
<keyword evidence="3 8" id="KW-0540">Nuclease</keyword>
<dbReference type="Proteomes" id="UP000245959">
    <property type="component" value="Unassembled WGS sequence"/>
</dbReference>
<comment type="cofactor">
    <cofactor evidence="1 8">
        <name>Mg(2+)</name>
        <dbReference type="ChEBI" id="CHEBI:18420"/>
    </cofactor>
</comment>
<keyword evidence="2 8" id="KW-1277">Toxin-antitoxin system</keyword>
<evidence type="ECO:0000256" key="7">
    <source>
        <dbReference type="ARBA" id="ARBA00038093"/>
    </source>
</evidence>
<comment type="similarity">
    <text evidence="7 8">Belongs to the PINc/VapC protein family.</text>
</comment>
<organism evidence="10 11">
    <name type="scientific">Victivallis vadensis</name>
    <dbReference type="NCBI Taxonomy" id="172901"/>
    <lineage>
        <taxon>Bacteria</taxon>
        <taxon>Pseudomonadati</taxon>
        <taxon>Lentisphaerota</taxon>
        <taxon>Lentisphaeria</taxon>
        <taxon>Victivallales</taxon>
        <taxon>Victivallaceae</taxon>
        <taxon>Victivallis</taxon>
    </lineage>
</organism>
<dbReference type="AlphaFoldDB" id="A0A2U1A9Z1"/>
<keyword evidence="8" id="KW-0800">Toxin</keyword>
<dbReference type="RefSeq" id="WP_116886080.1">
    <property type="nucleotide sequence ID" value="NZ_CABMMC010000009.1"/>
</dbReference>
<evidence type="ECO:0000256" key="2">
    <source>
        <dbReference type="ARBA" id="ARBA00022649"/>
    </source>
</evidence>
<dbReference type="PANTHER" id="PTHR33653">
    <property type="entry name" value="RIBONUCLEASE VAPC2"/>
    <property type="match status" value="1"/>
</dbReference>
<feature type="binding site" evidence="8">
    <location>
        <position position="4"/>
    </location>
    <ligand>
        <name>Mg(2+)</name>
        <dbReference type="ChEBI" id="CHEBI:18420"/>
    </ligand>
</feature>
<dbReference type="CDD" id="cd18741">
    <property type="entry name" value="PIN_VapC4-5_FitB-like"/>
    <property type="match status" value="1"/>
</dbReference>
<dbReference type="OrthoDB" id="9813509at2"/>
<evidence type="ECO:0000256" key="8">
    <source>
        <dbReference type="HAMAP-Rule" id="MF_00265"/>
    </source>
</evidence>
<dbReference type="GO" id="GO:0004540">
    <property type="term" value="F:RNA nuclease activity"/>
    <property type="evidence" value="ECO:0007669"/>
    <property type="project" value="InterPro"/>
</dbReference>
<comment type="function">
    <text evidence="8">Toxic component of a toxin-antitoxin (TA) system. An RNase.</text>
</comment>
<dbReference type="EMBL" id="QEKH01000063">
    <property type="protein sequence ID" value="PVY30966.1"/>
    <property type="molecule type" value="Genomic_DNA"/>
</dbReference>
<gene>
    <name evidence="8" type="primary">vapC</name>
    <name evidence="10" type="ORF">C8D82_1633</name>
</gene>
<evidence type="ECO:0000259" key="9">
    <source>
        <dbReference type="Pfam" id="PF01850"/>
    </source>
</evidence>
<dbReference type="InterPro" id="IPR002716">
    <property type="entry name" value="PIN_dom"/>
</dbReference>